<protein>
    <submittedName>
        <fullName evidence="1">Uncharacterized protein YuzB, UPF0349 family</fullName>
    </submittedName>
</protein>
<dbReference type="Pfam" id="PF07293">
    <property type="entry name" value="DUF1450"/>
    <property type="match status" value="1"/>
</dbReference>
<sequence>MKFINQLFSKRKNVTVEFCEKNLDRFLTEETMPEYSEFLNRKNVIYKEYECQSRCKECKKSPYALVDGEFTPADDSRALLEKMKKYIEEK</sequence>
<dbReference type="AlphaFoldDB" id="A0A0V8HG34"/>
<evidence type="ECO:0000313" key="1">
    <source>
        <dbReference type="EMBL" id="SCC17964.1"/>
    </source>
</evidence>
<reference evidence="2" key="1">
    <citation type="submission" date="2016-08" db="EMBL/GenBank/DDBJ databases">
        <authorList>
            <person name="Varghese N."/>
            <person name="Submissions Spin"/>
        </authorList>
    </citation>
    <scope>NUCLEOTIDE SEQUENCE [LARGE SCALE GENOMIC DNA]</scope>
    <source>
        <strain evidence="2">SGD-1123</strain>
    </source>
</reference>
<evidence type="ECO:0000313" key="2">
    <source>
        <dbReference type="Proteomes" id="UP000181997"/>
    </source>
</evidence>
<dbReference type="InterPro" id="IPR009910">
    <property type="entry name" value="DUF1450"/>
</dbReference>
<accession>A0A0V8HG34</accession>
<dbReference type="EMBL" id="FMAU01000003">
    <property type="protein sequence ID" value="SCC17964.1"/>
    <property type="molecule type" value="Genomic_DNA"/>
</dbReference>
<name>A0A0V8HG34_9BACI</name>
<gene>
    <name evidence="1" type="ORF">GA0061094_2936</name>
</gene>
<dbReference type="RefSeq" id="WP_058299001.1">
    <property type="nucleotide sequence ID" value="NZ_FMAU01000003.1"/>
</dbReference>
<organism evidence="1 2">
    <name type="scientific">[Bacillus] enclensis</name>
    <dbReference type="NCBI Taxonomy" id="1402860"/>
    <lineage>
        <taxon>Bacteria</taxon>
        <taxon>Bacillati</taxon>
        <taxon>Bacillota</taxon>
        <taxon>Bacilli</taxon>
        <taxon>Bacillales</taxon>
        <taxon>Bacillaceae</taxon>
        <taxon>Rossellomorea</taxon>
    </lineage>
</organism>
<dbReference type="Proteomes" id="UP000181997">
    <property type="component" value="Unassembled WGS sequence"/>
</dbReference>
<keyword evidence="2" id="KW-1185">Reference proteome</keyword>
<proteinExistence type="predicted"/>
<dbReference type="OrthoDB" id="2679644at2"/>